<dbReference type="GeneID" id="11512451"/>
<accession>G2Q909</accession>
<evidence type="ECO:0000313" key="7">
    <source>
        <dbReference type="Proteomes" id="UP000007322"/>
    </source>
</evidence>
<feature type="compositionally biased region" description="Basic and acidic residues" evidence="4">
    <location>
        <begin position="105"/>
        <end position="117"/>
    </location>
</feature>
<evidence type="ECO:0000259" key="5">
    <source>
        <dbReference type="PROSITE" id="PS01031"/>
    </source>
</evidence>
<proteinExistence type="inferred from homology"/>
<dbReference type="RefSeq" id="XP_003662398.1">
    <property type="nucleotide sequence ID" value="XM_003662350.1"/>
</dbReference>
<evidence type="ECO:0000313" key="6">
    <source>
        <dbReference type="EMBL" id="AEO57153.1"/>
    </source>
</evidence>
<feature type="compositionally biased region" description="Basic and acidic residues" evidence="4">
    <location>
        <begin position="88"/>
        <end position="97"/>
    </location>
</feature>
<evidence type="ECO:0000256" key="2">
    <source>
        <dbReference type="PROSITE-ProRule" id="PRU00285"/>
    </source>
</evidence>
<dbReference type="EMBL" id="CP003003">
    <property type="protein sequence ID" value="AEO57153.1"/>
    <property type="molecule type" value="Genomic_DNA"/>
</dbReference>
<dbReference type="KEGG" id="mtm:MYCTH_87219"/>
<gene>
    <name evidence="6" type="ORF">MYCTH_87219</name>
</gene>
<dbReference type="PROSITE" id="PS01031">
    <property type="entry name" value="SHSP"/>
    <property type="match status" value="1"/>
</dbReference>
<dbReference type="InParanoid" id="G2Q909"/>
<dbReference type="STRING" id="573729.G2Q909"/>
<dbReference type="InterPro" id="IPR002068">
    <property type="entry name" value="A-crystallin/Hsp20_dom"/>
</dbReference>
<evidence type="ECO:0000256" key="4">
    <source>
        <dbReference type="SAM" id="MobiDB-lite"/>
    </source>
</evidence>
<dbReference type="VEuPathDB" id="FungiDB:MYCTH_87219"/>
<organism evidence="6 7">
    <name type="scientific">Thermothelomyces thermophilus (strain ATCC 42464 / BCRC 31852 / DSM 1799)</name>
    <name type="common">Sporotrichum thermophile</name>
    <dbReference type="NCBI Taxonomy" id="573729"/>
    <lineage>
        <taxon>Eukaryota</taxon>
        <taxon>Fungi</taxon>
        <taxon>Dikarya</taxon>
        <taxon>Ascomycota</taxon>
        <taxon>Pezizomycotina</taxon>
        <taxon>Sordariomycetes</taxon>
        <taxon>Sordariomycetidae</taxon>
        <taxon>Sordariales</taxon>
        <taxon>Chaetomiaceae</taxon>
        <taxon>Thermothelomyces</taxon>
    </lineage>
</organism>
<dbReference type="Gene3D" id="2.60.40.790">
    <property type="match status" value="1"/>
</dbReference>
<dbReference type="OrthoDB" id="1431247at2759"/>
<feature type="region of interest" description="Disordered" evidence="4">
    <location>
        <begin position="86"/>
        <end position="136"/>
    </location>
</feature>
<dbReference type="eggNOG" id="KOG0710">
    <property type="taxonomic scope" value="Eukaryota"/>
</dbReference>
<dbReference type="AlphaFoldDB" id="G2Q909"/>
<dbReference type="CDD" id="cd06464">
    <property type="entry name" value="ACD_sHsps-like"/>
    <property type="match status" value="1"/>
</dbReference>
<dbReference type="SUPFAM" id="SSF49764">
    <property type="entry name" value="HSP20-like chaperones"/>
    <property type="match status" value="1"/>
</dbReference>
<name>G2Q909_THET4</name>
<reference evidence="6 7" key="1">
    <citation type="journal article" date="2011" name="Nat. Biotechnol.">
        <title>Comparative genomic analysis of the thermophilic biomass-degrading fungi Myceliophthora thermophila and Thielavia terrestris.</title>
        <authorList>
            <person name="Berka R.M."/>
            <person name="Grigoriev I.V."/>
            <person name="Otillar R."/>
            <person name="Salamov A."/>
            <person name="Grimwood J."/>
            <person name="Reid I."/>
            <person name="Ishmael N."/>
            <person name="John T."/>
            <person name="Darmond C."/>
            <person name="Moisan M.-C."/>
            <person name="Henrissat B."/>
            <person name="Coutinho P.M."/>
            <person name="Lombard V."/>
            <person name="Natvig D.O."/>
            <person name="Lindquist E."/>
            <person name="Schmutz J."/>
            <person name="Lucas S."/>
            <person name="Harris P."/>
            <person name="Powlowski J."/>
            <person name="Bellemare A."/>
            <person name="Taylor D."/>
            <person name="Butler G."/>
            <person name="de Vries R.P."/>
            <person name="Allijn I.E."/>
            <person name="van den Brink J."/>
            <person name="Ushinsky S."/>
            <person name="Storms R."/>
            <person name="Powell A.J."/>
            <person name="Paulsen I.T."/>
            <person name="Elbourne L.D.H."/>
            <person name="Baker S.E."/>
            <person name="Magnuson J."/>
            <person name="LaBoissiere S."/>
            <person name="Clutterbuck A.J."/>
            <person name="Martinez D."/>
            <person name="Wogulis M."/>
            <person name="de Leon A.L."/>
            <person name="Rey M.W."/>
            <person name="Tsang A."/>
        </authorList>
    </citation>
    <scope>NUCLEOTIDE SEQUENCE [LARGE SCALE GENOMIC DNA]</scope>
    <source>
        <strain evidence="7">ATCC 42464 / BCRC 31852 / DSM 1799</strain>
    </source>
</reference>
<dbReference type="InterPro" id="IPR031107">
    <property type="entry name" value="Small_HSP"/>
</dbReference>
<sequence>MSSLWHPRFSHSGSSTPGFSSLFRMLEDFDRYTSQLANQGSTSVAAFSPRFDVAEHDKEYVLQGELPGVPPSNVEIEFTDEQTLVVRGRSERQHTEGDPSLLEGPAEKKKIEGEGGSKDTAATKGKDEGKPKPRYWLSERSYGEFSRVFTFPAPVNQDNVQAKFKDGILDIVVPKAERKSGRKITIQ</sequence>
<dbReference type="Proteomes" id="UP000007322">
    <property type="component" value="Chromosome 2"/>
</dbReference>
<evidence type="ECO:0000256" key="3">
    <source>
        <dbReference type="RuleBase" id="RU003616"/>
    </source>
</evidence>
<protein>
    <submittedName>
        <fullName evidence="6">30 kDa heat shock protein</fullName>
    </submittedName>
</protein>
<keyword evidence="1 6" id="KW-0346">Stress response</keyword>
<keyword evidence="7" id="KW-1185">Reference proteome</keyword>
<feature type="domain" description="SHSP" evidence="5">
    <location>
        <begin position="42"/>
        <end position="187"/>
    </location>
</feature>
<dbReference type="InterPro" id="IPR008978">
    <property type="entry name" value="HSP20-like_chaperone"/>
</dbReference>
<dbReference type="PANTHER" id="PTHR11527">
    <property type="entry name" value="HEAT-SHOCK PROTEIN 20 FAMILY MEMBER"/>
    <property type="match status" value="1"/>
</dbReference>
<evidence type="ECO:0000256" key="1">
    <source>
        <dbReference type="ARBA" id="ARBA00023016"/>
    </source>
</evidence>
<comment type="similarity">
    <text evidence="2 3">Belongs to the small heat shock protein (HSP20) family.</text>
</comment>
<dbReference type="Pfam" id="PF00011">
    <property type="entry name" value="HSP20"/>
    <property type="match status" value="1"/>
</dbReference>
<dbReference type="HOGENOM" id="CLU_046737_1_1_1"/>
<dbReference type="OMA" id="SKREYHY"/>